<dbReference type="Proteomes" id="UP000593765">
    <property type="component" value="Chromosome"/>
</dbReference>
<evidence type="ECO:0000259" key="3">
    <source>
        <dbReference type="PROSITE" id="PS01031"/>
    </source>
</evidence>
<dbReference type="InterPro" id="IPR002068">
    <property type="entry name" value="A-crystallin/Hsp20_dom"/>
</dbReference>
<evidence type="ECO:0000256" key="1">
    <source>
        <dbReference type="PROSITE-ProRule" id="PRU00285"/>
    </source>
</evidence>
<dbReference type="RefSeq" id="WP_206291614.1">
    <property type="nucleotide sequence ID" value="NZ_CP063458.1"/>
</dbReference>
<dbReference type="AlphaFoldDB" id="A0A7M2WUX4"/>
<dbReference type="InterPro" id="IPR031107">
    <property type="entry name" value="Small_HSP"/>
</dbReference>
<name>A0A7M2WUX4_9BACT</name>
<comment type="similarity">
    <text evidence="1 2">Belongs to the small heat shock protein (HSP20) family.</text>
</comment>
<dbReference type="KEGG" id="hbs:IPV69_20620"/>
<organism evidence="4 5">
    <name type="scientific">Humisphaera borealis</name>
    <dbReference type="NCBI Taxonomy" id="2807512"/>
    <lineage>
        <taxon>Bacteria</taxon>
        <taxon>Pseudomonadati</taxon>
        <taxon>Planctomycetota</taxon>
        <taxon>Phycisphaerae</taxon>
        <taxon>Tepidisphaerales</taxon>
        <taxon>Tepidisphaeraceae</taxon>
        <taxon>Humisphaera</taxon>
    </lineage>
</organism>
<dbReference type="PROSITE" id="PS01031">
    <property type="entry name" value="SHSP"/>
    <property type="match status" value="1"/>
</dbReference>
<sequence length="143" mass="15835">MPIETASEGLFGHLGRGAGKMTDPLQKGFVVYSSDTWTPNVNLYETPASYFVCVDLAGVDKEKIDVEVVNQRLTLKGSRLVPSPDFPDVPGESDPAQKRARVHLMEIDHGPFSRVVELPPDANRDGIVANYRQGMLWIEIPRT</sequence>
<dbReference type="Pfam" id="PF00011">
    <property type="entry name" value="HSP20"/>
    <property type="match status" value="1"/>
</dbReference>
<evidence type="ECO:0000313" key="4">
    <source>
        <dbReference type="EMBL" id="QOV88621.1"/>
    </source>
</evidence>
<gene>
    <name evidence="4" type="ORF">IPV69_20620</name>
</gene>
<dbReference type="InterPro" id="IPR008978">
    <property type="entry name" value="HSP20-like_chaperone"/>
</dbReference>
<dbReference type="Gene3D" id="2.60.40.790">
    <property type="match status" value="1"/>
</dbReference>
<dbReference type="PANTHER" id="PTHR11527">
    <property type="entry name" value="HEAT-SHOCK PROTEIN 20 FAMILY MEMBER"/>
    <property type="match status" value="1"/>
</dbReference>
<feature type="domain" description="SHSP" evidence="3">
    <location>
        <begin position="32"/>
        <end position="143"/>
    </location>
</feature>
<evidence type="ECO:0000313" key="5">
    <source>
        <dbReference type="Proteomes" id="UP000593765"/>
    </source>
</evidence>
<dbReference type="CDD" id="cd06464">
    <property type="entry name" value="ACD_sHsps-like"/>
    <property type="match status" value="1"/>
</dbReference>
<dbReference type="SUPFAM" id="SSF49764">
    <property type="entry name" value="HSP20-like chaperones"/>
    <property type="match status" value="1"/>
</dbReference>
<protein>
    <submittedName>
        <fullName evidence="4">Hsp20/alpha crystallin family protein</fullName>
    </submittedName>
</protein>
<accession>A0A7M2WUX4</accession>
<evidence type="ECO:0000256" key="2">
    <source>
        <dbReference type="RuleBase" id="RU003616"/>
    </source>
</evidence>
<reference evidence="4 5" key="1">
    <citation type="submission" date="2020-10" db="EMBL/GenBank/DDBJ databases">
        <title>Wide distribution of Phycisphaera-like planctomycetes from WD2101 soil group in peatlands and genome analysis of the first cultivated representative.</title>
        <authorList>
            <person name="Dedysh S.N."/>
            <person name="Beletsky A.V."/>
            <person name="Ivanova A."/>
            <person name="Kulichevskaya I.S."/>
            <person name="Suzina N.E."/>
            <person name="Philippov D.A."/>
            <person name="Rakitin A.L."/>
            <person name="Mardanov A.V."/>
            <person name="Ravin N.V."/>
        </authorList>
    </citation>
    <scope>NUCLEOTIDE SEQUENCE [LARGE SCALE GENOMIC DNA]</scope>
    <source>
        <strain evidence="4 5">M1803</strain>
    </source>
</reference>
<keyword evidence="5" id="KW-1185">Reference proteome</keyword>
<dbReference type="EMBL" id="CP063458">
    <property type="protein sequence ID" value="QOV88621.1"/>
    <property type="molecule type" value="Genomic_DNA"/>
</dbReference>
<proteinExistence type="inferred from homology"/>